<keyword evidence="5 13" id="KW-0812">Transmembrane</keyword>
<keyword evidence="8" id="KW-0915">Sodium</keyword>
<dbReference type="OrthoDB" id="9779at2157"/>
<evidence type="ECO:0000256" key="6">
    <source>
        <dbReference type="ARBA" id="ARBA00022847"/>
    </source>
</evidence>
<keyword evidence="15" id="KW-1185">Reference proteome</keyword>
<dbReference type="Gene3D" id="1.20.1730.10">
    <property type="entry name" value="Sodium/glucose cotransporter"/>
    <property type="match status" value="1"/>
</dbReference>
<dbReference type="Proteomes" id="UP000184357">
    <property type="component" value="Unassembled WGS sequence"/>
</dbReference>
<evidence type="ECO:0000256" key="8">
    <source>
        <dbReference type="ARBA" id="ARBA00023053"/>
    </source>
</evidence>
<accession>A0A1M5TG49</accession>
<organism evidence="14 15">
    <name type="scientific">Halobaculum gomorrense</name>
    <dbReference type="NCBI Taxonomy" id="43928"/>
    <lineage>
        <taxon>Archaea</taxon>
        <taxon>Methanobacteriati</taxon>
        <taxon>Methanobacteriota</taxon>
        <taxon>Stenosarchaea group</taxon>
        <taxon>Halobacteria</taxon>
        <taxon>Halobacteriales</taxon>
        <taxon>Haloferacaceae</taxon>
        <taxon>Halobaculum</taxon>
    </lineage>
</organism>
<keyword evidence="11" id="KW-0739">Sodium transport</keyword>
<dbReference type="GO" id="GO:0006814">
    <property type="term" value="P:sodium ion transport"/>
    <property type="evidence" value="ECO:0007669"/>
    <property type="project" value="UniProtKB-KW"/>
</dbReference>
<keyword evidence="10 13" id="KW-0472">Membrane</keyword>
<dbReference type="PANTHER" id="PTHR48086:SF3">
    <property type="entry name" value="SODIUM_PROLINE SYMPORTER"/>
    <property type="match status" value="1"/>
</dbReference>
<dbReference type="EMBL" id="FQWV01000008">
    <property type="protein sequence ID" value="SHH49737.1"/>
    <property type="molecule type" value="Genomic_DNA"/>
</dbReference>
<keyword evidence="9" id="KW-0406">Ion transport</keyword>
<dbReference type="STRING" id="43928.SAMN05443636_2698"/>
<evidence type="ECO:0000313" key="15">
    <source>
        <dbReference type="Proteomes" id="UP000184357"/>
    </source>
</evidence>
<dbReference type="GO" id="GO:0005886">
    <property type="term" value="C:plasma membrane"/>
    <property type="evidence" value="ECO:0007669"/>
    <property type="project" value="UniProtKB-SubCell"/>
</dbReference>
<dbReference type="NCBIfam" id="TIGR00813">
    <property type="entry name" value="sss"/>
    <property type="match status" value="1"/>
</dbReference>
<dbReference type="RefSeq" id="WP_073310478.1">
    <property type="nucleotide sequence ID" value="NZ_FQWV01000008.1"/>
</dbReference>
<feature type="transmembrane region" description="Helical" evidence="13">
    <location>
        <begin position="162"/>
        <end position="180"/>
    </location>
</feature>
<proteinExistence type="inferred from homology"/>
<feature type="transmembrane region" description="Helical" evidence="13">
    <location>
        <begin position="7"/>
        <end position="28"/>
    </location>
</feature>
<feature type="transmembrane region" description="Helical" evidence="13">
    <location>
        <begin position="192"/>
        <end position="216"/>
    </location>
</feature>
<protein>
    <submittedName>
        <fullName evidence="14">Solute:Na+ symporter, SSS family</fullName>
    </submittedName>
</protein>
<evidence type="ECO:0000256" key="12">
    <source>
        <dbReference type="RuleBase" id="RU362091"/>
    </source>
</evidence>
<comment type="subcellular location">
    <subcellularLocation>
        <location evidence="1">Cell membrane</location>
        <topology evidence="1">Multi-pass membrane protein</topology>
    </subcellularLocation>
</comment>
<evidence type="ECO:0000256" key="1">
    <source>
        <dbReference type="ARBA" id="ARBA00004651"/>
    </source>
</evidence>
<evidence type="ECO:0000256" key="13">
    <source>
        <dbReference type="SAM" id="Phobius"/>
    </source>
</evidence>
<evidence type="ECO:0000256" key="11">
    <source>
        <dbReference type="ARBA" id="ARBA00023201"/>
    </source>
</evidence>
<evidence type="ECO:0000256" key="10">
    <source>
        <dbReference type="ARBA" id="ARBA00023136"/>
    </source>
</evidence>
<sequence>MASDLDVATVVAVGGYLCLVALIAYYGYTRTVDEADFLVAGREVGPIVGAGTLLASQISASTAIGAVGIHYLFGLGFIWVWLGILVGWLVALAFIAPQLRRFSGMTVPDFVGTRYADDGADGDYARAISTVLIVAVFTLFLTAQYTAGSLVFRELLGVPEPVGIGLTAAIAIAYTAFGGMRASVVTDFLQAVVLVGGLALVVPVALAEVGGVGTLLTRLEAIDPVLVGQAFPLPRITGFVVASAVGIAAAPVEISRFYVMRDEDTVRTAIRISLVAQGVIALSVAALGLSARVLFPELGTPDMAAFVLTGQLLGPVLGTLFVLAVLSAILSTIDSVMLVSSAGIAHDVYARLIRPEASERRKLWVNRAAVLLVGTLPVVLTLYRELFGGLITLITLLNLSLQGSMLFVPVLLGMHWQRATTAGGIGAMVSGFFTVVAWHVGTELTGVIPQTLAASIGDPVVPGISVSFVVFVGLSLATAPPSDRSTEPFFSETE</sequence>
<name>A0A1M5TG49_9EURY</name>
<feature type="transmembrane region" description="Helical" evidence="13">
    <location>
        <begin position="389"/>
        <end position="412"/>
    </location>
</feature>
<feature type="transmembrane region" description="Helical" evidence="13">
    <location>
        <begin position="460"/>
        <end position="479"/>
    </location>
</feature>
<dbReference type="PROSITE" id="PS50283">
    <property type="entry name" value="NA_SOLUT_SYMP_3"/>
    <property type="match status" value="1"/>
</dbReference>
<evidence type="ECO:0000313" key="14">
    <source>
        <dbReference type="EMBL" id="SHH49737.1"/>
    </source>
</evidence>
<dbReference type="Pfam" id="PF00474">
    <property type="entry name" value="SSF"/>
    <property type="match status" value="1"/>
</dbReference>
<reference evidence="14 15" key="1">
    <citation type="submission" date="2016-11" db="EMBL/GenBank/DDBJ databases">
        <authorList>
            <person name="Jaros S."/>
            <person name="Januszkiewicz K."/>
            <person name="Wedrychowicz H."/>
        </authorList>
    </citation>
    <scope>NUCLEOTIDE SEQUENCE [LARGE SCALE GENOMIC DNA]</scope>
    <source>
        <strain evidence="14 15">DSM 9297</strain>
    </source>
</reference>
<feature type="transmembrane region" description="Helical" evidence="13">
    <location>
        <begin position="236"/>
        <end position="254"/>
    </location>
</feature>
<dbReference type="InterPro" id="IPR001734">
    <property type="entry name" value="Na/solute_symporter"/>
</dbReference>
<dbReference type="AlphaFoldDB" id="A0A1M5TG49"/>
<keyword evidence="6" id="KW-0769">Symport</keyword>
<dbReference type="GO" id="GO:0015293">
    <property type="term" value="F:symporter activity"/>
    <property type="evidence" value="ECO:0007669"/>
    <property type="project" value="UniProtKB-KW"/>
</dbReference>
<keyword evidence="4" id="KW-1003">Cell membrane</keyword>
<keyword evidence="7 13" id="KW-1133">Transmembrane helix</keyword>
<dbReference type="PANTHER" id="PTHR48086">
    <property type="entry name" value="SODIUM/PROLINE SYMPORTER-RELATED"/>
    <property type="match status" value="1"/>
</dbReference>
<feature type="transmembrane region" description="Helical" evidence="13">
    <location>
        <begin position="71"/>
        <end position="95"/>
    </location>
</feature>
<evidence type="ECO:0000256" key="7">
    <source>
        <dbReference type="ARBA" id="ARBA00022989"/>
    </source>
</evidence>
<keyword evidence="3" id="KW-0813">Transport</keyword>
<evidence type="ECO:0000256" key="9">
    <source>
        <dbReference type="ARBA" id="ARBA00023065"/>
    </source>
</evidence>
<evidence type="ECO:0000256" key="5">
    <source>
        <dbReference type="ARBA" id="ARBA00022692"/>
    </source>
</evidence>
<feature type="transmembrane region" description="Helical" evidence="13">
    <location>
        <begin position="124"/>
        <end position="142"/>
    </location>
</feature>
<dbReference type="InterPro" id="IPR038377">
    <property type="entry name" value="Na/Glc_symporter_sf"/>
</dbReference>
<gene>
    <name evidence="14" type="ORF">SAMN05443636_2698</name>
</gene>
<feature type="transmembrane region" description="Helical" evidence="13">
    <location>
        <begin position="274"/>
        <end position="295"/>
    </location>
</feature>
<comment type="similarity">
    <text evidence="2 12">Belongs to the sodium:solute symporter (SSF) (TC 2.A.21) family.</text>
</comment>
<evidence type="ECO:0000256" key="3">
    <source>
        <dbReference type="ARBA" id="ARBA00022448"/>
    </source>
</evidence>
<evidence type="ECO:0000256" key="2">
    <source>
        <dbReference type="ARBA" id="ARBA00006434"/>
    </source>
</evidence>
<evidence type="ECO:0000256" key="4">
    <source>
        <dbReference type="ARBA" id="ARBA00022475"/>
    </source>
</evidence>
<dbReference type="InterPro" id="IPR050277">
    <property type="entry name" value="Sodium:Solute_Symporter"/>
</dbReference>
<feature type="transmembrane region" description="Helical" evidence="13">
    <location>
        <begin position="315"/>
        <end position="344"/>
    </location>
</feature>
<feature type="transmembrane region" description="Helical" evidence="13">
    <location>
        <begin position="419"/>
        <end position="440"/>
    </location>
</feature>
<feature type="transmembrane region" description="Helical" evidence="13">
    <location>
        <begin position="364"/>
        <end position="383"/>
    </location>
</feature>